<dbReference type="InterPro" id="IPR036322">
    <property type="entry name" value="WD40_repeat_dom_sf"/>
</dbReference>
<proteinExistence type="predicted"/>
<dbReference type="SUPFAM" id="SSF50978">
    <property type="entry name" value="WD40 repeat-like"/>
    <property type="match status" value="1"/>
</dbReference>
<dbReference type="Proteomes" id="UP000094801">
    <property type="component" value="Unassembled WGS sequence"/>
</dbReference>
<dbReference type="Gene3D" id="2.130.10.10">
    <property type="entry name" value="YVTN repeat-like/Quinoprotein amine dehydrogenase"/>
    <property type="match status" value="1"/>
</dbReference>
<accession>A0A1E4T4J4</accession>
<dbReference type="PANTHER" id="PTHR43991:SF9">
    <property type="entry name" value="DUF2415 DOMAIN-CONTAINING PROTEIN"/>
    <property type="match status" value="1"/>
</dbReference>
<feature type="domain" description="DUF2415" evidence="1">
    <location>
        <begin position="288"/>
        <end position="326"/>
    </location>
</feature>
<evidence type="ECO:0000313" key="2">
    <source>
        <dbReference type="EMBL" id="ODV86687.1"/>
    </source>
</evidence>
<reference evidence="3" key="1">
    <citation type="submission" date="2016-04" db="EMBL/GenBank/DDBJ databases">
        <title>Comparative genomics of biotechnologically important yeasts.</title>
        <authorList>
            <consortium name="DOE Joint Genome Institute"/>
            <person name="Riley R."/>
            <person name="Haridas S."/>
            <person name="Wolfe K.H."/>
            <person name="Lopes M.R."/>
            <person name="Hittinger C.T."/>
            <person name="Goker M."/>
            <person name="Salamov A."/>
            <person name="Wisecaver J."/>
            <person name="Long T.M."/>
            <person name="Aerts A.L."/>
            <person name="Barry K."/>
            <person name="Choi C."/>
            <person name="Clum A."/>
            <person name="Coughlan A.Y."/>
            <person name="Deshpande S."/>
            <person name="Douglass A.P."/>
            <person name="Hanson S.J."/>
            <person name="Klenk H.-P."/>
            <person name="Labutti K."/>
            <person name="Lapidus A."/>
            <person name="Lindquist E."/>
            <person name="Lipzen A."/>
            <person name="Meier-Kolthoff J.P."/>
            <person name="Ohm R.A."/>
            <person name="Otillar R.P."/>
            <person name="Pangilinan J."/>
            <person name="Peng Y."/>
            <person name="Rokas A."/>
            <person name="Rosa C.A."/>
            <person name="Scheuner C."/>
            <person name="Sibirny A.A."/>
            <person name="Slot J.C."/>
            <person name="Stielow J.B."/>
            <person name="Sun H."/>
            <person name="Kurtzman C.P."/>
            <person name="Blackwell M."/>
            <person name="Grigoriev I.V."/>
            <person name="Jeffries T.W."/>
        </authorList>
    </citation>
    <scope>NUCLEOTIDE SEQUENCE [LARGE SCALE GENOMIC DNA]</scope>
    <source>
        <strain evidence="3">NRRL YB-2248</strain>
    </source>
</reference>
<dbReference type="InterPro" id="IPR015943">
    <property type="entry name" value="WD40/YVTN_repeat-like_dom_sf"/>
</dbReference>
<name>A0A1E4T4J4_9ASCO</name>
<dbReference type="Pfam" id="PF10313">
    <property type="entry name" value="DUF2415"/>
    <property type="match status" value="1"/>
</dbReference>
<evidence type="ECO:0000259" key="1">
    <source>
        <dbReference type="Pfam" id="PF10313"/>
    </source>
</evidence>
<dbReference type="EMBL" id="KV453849">
    <property type="protein sequence ID" value="ODV86687.1"/>
    <property type="molecule type" value="Genomic_DNA"/>
</dbReference>
<protein>
    <recommendedName>
        <fullName evidence="1">DUF2415 domain-containing protein</fullName>
    </recommendedName>
</protein>
<evidence type="ECO:0000313" key="3">
    <source>
        <dbReference type="Proteomes" id="UP000094801"/>
    </source>
</evidence>
<dbReference type="InterPro" id="IPR019417">
    <property type="entry name" value="DUF2415"/>
</dbReference>
<gene>
    <name evidence="2" type="ORF">CANARDRAFT_230630</name>
</gene>
<dbReference type="PANTHER" id="PTHR43991">
    <property type="entry name" value="WD REPEAT PROTEIN (AFU_ORTHOLOGUE AFUA_8G05640)-RELATED"/>
    <property type="match status" value="1"/>
</dbReference>
<sequence length="463" mass="52662">MTVDTGITLSAFSNKPSIHNQLEHNSLLLKSRFYNVDITMVHWQLKDLICASSNSNNIYYPYDKQLMKLNFDDSNSIELTKFDTSPRCLKEKDGLIVIGAEINSNINNNNNNNSNNSNNISSRRGLFGLFNENTNYLENKIVGNLINNDVSIYKLSNNSYKSIICNNDQNLYLLDINNNGINSKSETKINLGMPLNHSSLSPDQKNLITVGDSPKIILLHPMEENLKNINSKTIISTNYDSGFSIDWNQSSQLFSVCFQEGINQIYDIRNTTHPIHEIYSTRKSQQNGAFRVTTFTKGTDDFLFISEHQGRIHMIDTRNFNNHTIILLPKQSYDKSTNSFNQPITKSYNEVLDLDFESSHTTTTPSSSTQLYHPQLPTHAHQTEHTLKNASSYNNNLKKGALNYNVQIQDDQYYLNSDLNVCGLSILNTLNDQNSVAIGTQDGLICWEIDSWKRRCFPSCQYA</sequence>
<dbReference type="OrthoDB" id="418169at2759"/>
<dbReference type="AlphaFoldDB" id="A0A1E4T4J4"/>
<keyword evidence="3" id="KW-1185">Reference proteome</keyword>
<organism evidence="2 3">
    <name type="scientific">[Candida] arabinofermentans NRRL YB-2248</name>
    <dbReference type="NCBI Taxonomy" id="983967"/>
    <lineage>
        <taxon>Eukaryota</taxon>
        <taxon>Fungi</taxon>
        <taxon>Dikarya</taxon>
        <taxon>Ascomycota</taxon>
        <taxon>Saccharomycotina</taxon>
        <taxon>Pichiomycetes</taxon>
        <taxon>Pichiales</taxon>
        <taxon>Pichiaceae</taxon>
        <taxon>Ogataea</taxon>
        <taxon>Ogataea/Candida clade</taxon>
    </lineage>
</organism>